<keyword evidence="9" id="KW-0862">Zinc</keyword>
<comment type="catalytic activity">
    <reaction evidence="1">
        <text>S-ubiquitinyl-[E2 ubiquitin-conjugating enzyme]-L-cysteine + [acceptor protein]-L-lysine = [E2 ubiquitin-conjugating enzyme]-L-cysteine + N(6)-ubiquitinyl-[acceptor protein]-L-lysine.</text>
        <dbReference type="EC" id="2.3.2.27"/>
    </reaction>
</comment>
<evidence type="ECO:0000256" key="10">
    <source>
        <dbReference type="ARBA" id="ARBA00024004"/>
    </source>
</evidence>
<evidence type="ECO:0000259" key="12">
    <source>
        <dbReference type="PROSITE" id="PS50089"/>
    </source>
</evidence>
<feature type="domain" description="SIAH-type" evidence="13">
    <location>
        <begin position="73"/>
        <end position="129"/>
    </location>
</feature>
<dbReference type="Proteomes" id="UP000504610">
    <property type="component" value="Chromosome 5"/>
</dbReference>
<keyword evidence="8" id="KW-0833">Ubl conjugation pathway</keyword>
<keyword evidence="7 11" id="KW-0863">Zinc-finger</keyword>
<dbReference type="Pfam" id="PF21362">
    <property type="entry name" value="Sina_RING"/>
    <property type="match status" value="1"/>
</dbReference>
<sequence>MKRTDDKIRSAIINFDDFDCPICTEPFIAPIFQCDNGHLVCSVCCPKLRNKCPSCAFPIDDKRCRAMEKVLETIRIPCSVLGCTKVLCYGELSAHEKECTLSLCACPVPGCKYTASYKNIYDHYITGHLKGSCWGRPMLDMFTSGMSFSVE</sequence>
<dbReference type="InterPro" id="IPR049548">
    <property type="entry name" value="Sina-like_RING"/>
</dbReference>
<name>A0A9W3BRL3_RAPSA</name>
<dbReference type="SUPFAM" id="SSF57850">
    <property type="entry name" value="RING/U-box"/>
    <property type="match status" value="1"/>
</dbReference>
<evidence type="ECO:0000313" key="15">
    <source>
        <dbReference type="RefSeq" id="XP_056841818.1"/>
    </source>
</evidence>
<evidence type="ECO:0000256" key="9">
    <source>
        <dbReference type="ARBA" id="ARBA00022833"/>
    </source>
</evidence>
<evidence type="ECO:0000256" key="5">
    <source>
        <dbReference type="ARBA" id="ARBA00022679"/>
    </source>
</evidence>
<keyword evidence="14" id="KW-1185">Reference proteome</keyword>
<evidence type="ECO:0000256" key="11">
    <source>
        <dbReference type="PROSITE-ProRule" id="PRU00455"/>
    </source>
</evidence>
<dbReference type="EC" id="2.3.2.27" evidence="4"/>
<dbReference type="RefSeq" id="XP_056841818.1">
    <property type="nucleotide sequence ID" value="XM_056985838.1"/>
</dbReference>
<dbReference type="CDD" id="cd16571">
    <property type="entry name" value="RING-HC_SIAHs"/>
    <property type="match status" value="1"/>
</dbReference>
<reference evidence="15" key="2">
    <citation type="submission" date="2025-08" db="UniProtKB">
        <authorList>
            <consortium name="RefSeq"/>
        </authorList>
    </citation>
    <scope>IDENTIFICATION</scope>
    <source>
        <tissue evidence="15">Leaf</tissue>
    </source>
</reference>
<dbReference type="PANTHER" id="PTHR46632:SF3">
    <property type="entry name" value="E3 UBIQUITIN-PROTEIN LIGASE SINA-LIKE 7-RELATED"/>
    <property type="match status" value="1"/>
</dbReference>
<dbReference type="KEGG" id="rsz:130494964"/>
<keyword evidence="5" id="KW-0808">Transferase</keyword>
<comment type="similarity">
    <text evidence="3">Belongs to the SINA (Seven in absentia) family.</text>
</comment>
<dbReference type="GO" id="GO:0061630">
    <property type="term" value="F:ubiquitin protein ligase activity"/>
    <property type="evidence" value="ECO:0007669"/>
    <property type="project" value="UniProtKB-EC"/>
</dbReference>
<evidence type="ECO:0000256" key="8">
    <source>
        <dbReference type="ARBA" id="ARBA00022786"/>
    </source>
</evidence>
<dbReference type="PANTHER" id="PTHR46632">
    <property type="entry name" value="E3 UBIQUITIN-PROTEIN LIGASE SINA-LIKE 4"/>
    <property type="match status" value="1"/>
</dbReference>
<reference evidence="14" key="1">
    <citation type="journal article" date="2019" name="Database">
        <title>The radish genome database (RadishGD): an integrated information resource for radish genomics.</title>
        <authorList>
            <person name="Yu H.J."/>
            <person name="Baek S."/>
            <person name="Lee Y.J."/>
            <person name="Cho A."/>
            <person name="Mun J.H."/>
        </authorList>
    </citation>
    <scope>NUCLEOTIDE SEQUENCE [LARGE SCALE GENOMIC DNA]</scope>
    <source>
        <strain evidence="14">cv. WK10039</strain>
    </source>
</reference>
<gene>
    <name evidence="15" type="primary">LOC130494964</name>
</gene>
<evidence type="ECO:0000259" key="13">
    <source>
        <dbReference type="PROSITE" id="PS51081"/>
    </source>
</evidence>
<evidence type="ECO:0000256" key="7">
    <source>
        <dbReference type="ARBA" id="ARBA00022771"/>
    </source>
</evidence>
<dbReference type="PROSITE" id="PS50089">
    <property type="entry name" value="ZF_RING_2"/>
    <property type="match status" value="1"/>
</dbReference>
<proteinExistence type="inferred from homology"/>
<feature type="domain" description="RING-type" evidence="12">
    <location>
        <begin position="20"/>
        <end position="55"/>
    </location>
</feature>
<dbReference type="PROSITE" id="PS51081">
    <property type="entry name" value="ZF_SIAH"/>
    <property type="match status" value="1"/>
</dbReference>
<dbReference type="OrthoDB" id="4788989at2759"/>
<dbReference type="Pfam" id="PF21361">
    <property type="entry name" value="Sina_ZnF"/>
    <property type="match status" value="1"/>
</dbReference>
<comment type="pathway">
    <text evidence="2">Protein modification; protein ubiquitination.</text>
</comment>
<dbReference type="SUPFAM" id="SSF49599">
    <property type="entry name" value="TRAF domain-like"/>
    <property type="match status" value="1"/>
</dbReference>
<dbReference type="GeneID" id="130494964"/>
<evidence type="ECO:0000256" key="2">
    <source>
        <dbReference type="ARBA" id="ARBA00004906"/>
    </source>
</evidence>
<dbReference type="InterPro" id="IPR001841">
    <property type="entry name" value="Znf_RING"/>
</dbReference>
<dbReference type="Gene3D" id="3.30.40.10">
    <property type="entry name" value="Zinc/RING finger domain, C3HC4 (zinc finger)"/>
    <property type="match status" value="2"/>
</dbReference>
<dbReference type="InterPro" id="IPR044286">
    <property type="entry name" value="SINL_plant"/>
</dbReference>
<keyword evidence="6" id="KW-0479">Metal-binding</keyword>
<evidence type="ECO:0000256" key="1">
    <source>
        <dbReference type="ARBA" id="ARBA00000900"/>
    </source>
</evidence>
<dbReference type="GO" id="GO:0008270">
    <property type="term" value="F:zinc ion binding"/>
    <property type="evidence" value="ECO:0007669"/>
    <property type="project" value="UniProtKB-KW"/>
</dbReference>
<organism evidence="14 15">
    <name type="scientific">Raphanus sativus</name>
    <name type="common">Radish</name>
    <name type="synonym">Raphanus raphanistrum var. sativus</name>
    <dbReference type="NCBI Taxonomy" id="3726"/>
    <lineage>
        <taxon>Eukaryota</taxon>
        <taxon>Viridiplantae</taxon>
        <taxon>Streptophyta</taxon>
        <taxon>Embryophyta</taxon>
        <taxon>Tracheophyta</taxon>
        <taxon>Spermatophyta</taxon>
        <taxon>Magnoliopsida</taxon>
        <taxon>eudicotyledons</taxon>
        <taxon>Gunneridae</taxon>
        <taxon>Pentapetalae</taxon>
        <taxon>rosids</taxon>
        <taxon>malvids</taxon>
        <taxon>Brassicales</taxon>
        <taxon>Brassicaceae</taxon>
        <taxon>Brassiceae</taxon>
        <taxon>Raphanus</taxon>
    </lineage>
</organism>
<evidence type="ECO:0000256" key="3">
    <source>
        <dbReference type="ARBA" id="ARBA00009119"/>
    </source>
</evidence>
<accession>A0A9W3BRL3</accession>
<comment type="function">
    <text evidence="10">E3 ubiquitin-protein ligase that mediates ubiquitination and subsequent proteasomal degradation of target proteins. E3 ubiquitin ligases accept ubiquitin from an E2 ubiquitin-conjugating enzyme in the form of a thioester and then directly transfers the ubiquitin to targeted substrates. It probably triggers the ubiquitin-mediated degradation of different substrates.</text>
</comment>
<dbReference type="AlphaFoldDB" id="A0A9W3BRL3"/>
<evidence type="ECO:0000256" key="6">
    <source>
        <dbReference type="ARBA" id="ARBA00022723"/>
    </source>
</evidence>
<evidence type="ECO:0000313" key="14">
    <source>
        <dbReference type="Proteomes" id="UP000504610"/>
    </source>
</evidence>
<dbReference type="InterPro" id="IPR013010">
    <property type="entry name" value="Znf_SIAH"/>
</dbReference>
<protein>
    <recommendedName>
        <fullName evidence="4">RING-type E3 ubiquitin transferase</fullName>
        <ecNumber evidence="4">2.3.2.27</ecNumber>
    </recommendedName>
</protein>
<evidence type="ECO:0000256" key="4">
    <source>
        <dbReference type="ARBA" id="ARBA00012483"/>
    </source>
</evidence>
<dbReference type="InterPro" id="IPR013083">
    <property type="entry name" value="Znf_RING/FYVE/PHD"/>
</dbReference>